<dbReference type="Gene3D" id="3.40.50.720">
    <property type="entry name" value="NAD(P)-binding Rossmann-like Domain"/>
    <property type="match status" value="1"/>
</dbReference>
<dbReference type="Pfam" id="PF00106">
    <property type="entry name" value="adh_short"/>
    <property type="match status" value="1"/>
</dbReference>
<dbReference type="InterPro" id="IPR001303">
    <property type="entry name" value="Aldolase_II/adducin_N"/>
</dbReference>
<organism evidence="4">
    <name type="scientific">marine metagenome</name>
    <dbReference type="NCBI Taxonomy" id="408172"/>
    <lineage>
        <taxon>unclassified sequences</taxon>
        <taxon>metagenomes</taxon>
        <taxon>ecological metagenomes</taxon>
    </lineage>
</organism>
<dbReference type="NCBIfam" id="NF006192">
    <property type="entry name" value="PRK08324.1-6"/>
    <property type="match status" value="1"/>
</dbReference>
<dbReference type="PRINTS" id="PR00081">
    <property type="entry name" value="GDHRDH"/>
</dbReference>
<reference evidence="4" key="1">
    <citation type="submission" date="2018-05" db="EMBL/GenBank/DDBJ databases">
        <authorList>
            <person name="Lanie J.A."/>
            <person name="Ng W.-L."/>
            <person name="Kazmierczak K.M."/>
            <person name="Andrzejewski T.M."/>
            <person name="Davidsen T.M."/>
            <person name="Wayne K.J."/>
            <person name="Tettelin H."/>
            <person name="Glass J.I."/>
            <person name="Rusch D."/>
            <person name="Podicherti R."/>
            <person name="Tsui H.-C.T."/>
            <person name="Winkler M.E."/>
        </authorList>
    </citation>
    <scope>NUCLEOTIDE SEQUENCE</scope>
</reference>
<dbReference type="PANTHER" id="PTHR43669:SF3">
    <property type="entry name" value="ALCOHOL DEHYDROGENASE, PUTATIVE (AFU_ORTHOLOGUE AFUA_3G03445)-RELATED"/>
    <property type="match status" value="1"/>
</dbReference>
<dbReference type="PANTHER" id="PTHR43669">
    <property type="entry name" value="5-KETO-D-GLUCONATE 5-REDUCTASE"/>
    <property type="match status" value="1"/>
</dbReference>
<comment type="similarity">
    <text evidence="1">Belongs to the short-chain dehydrogenases/reductases (SDR) family.</text>
</comment>
<gene>
    <name evidence="4" type="ORF">METZ01_LOCUS34901</name>
</gene>
<protein>
    <recommendedName>
        <fullName evidence="3">Class II aldolase/adducin N-terminal domain-containing protein</fullName>
    </recommendedName>
</protein>
<dbReference type="InterPro" id="IPR036409">
    <property type="entry name" value="Aldolase_II/adducin_N_sf"/>
</dbReference>
<keyword evidence="2" id="KW-0560">Oxidoreductase</keyword>
<dbReference type="InterPro" id="IPR036291">
    <property type="entry name" value="NAD(P)-bd_dom_sf"/>
</dbReference>
<accession>A0A381QWC4</accession>
<dbReference type="Gene3D" id="3.40.225.10">
    <property type="entry name" value="Class II aldolase/adducin N-terminal domain"/>
    <property type="match status" value="1"/>
</dbReference>
<proteinExistence type="inferred from homology"/>
<dbReference type="SUPFAM" id="SSF53639">
    <property type="entry name" value="AraD/HMP-PK domain-like"/>
    <property type="match status" value="1"/>
</dbReference>
<dbReference type="SMART" id="SM01007">
    <property type="entry name" value="Aldolase_II"/>
    <property type="match status" value="1"/>
</dbReference>
<dbReference type="Pfam" id="PF00596">
    <property type="entry name" value="Aldolase_II"/>
    <property type="match status" value="1"/>
</dbReference>
<dbReference type="AlphaFoldDB" id="A0A381QWC4"/>
<sequence>MENKWKDSSAQAAIEKYSDVHEDIALRIYTSRLIGSDPALVLHGGGNTSVKSRTKNKVNEEVDVLYVKGSGWDLDTIEPPGLPGVLLDHLIKLRDLDSLSDEDMVNEQRTHLLDANSPNPSVETLLHAFLPHKFIDHSHADASLVIANQPDAEKICQKIFRHTIGIVPYIMPGFALAKAAAEVYEKDKNVEGLMLINHGLFTFGSTAKESYDRHIHAVTLAEEYIAKKQPKAFTPLEGPAINEGEKKIFNALAPILRGLYGQKSGKSWVVCHRKSEKAKAFASSEECSTWSQVGTATPDHVIRTKQKPLLLNLKQWQSVDLLRDEVASALETYYNNYHQYFKFNKDSKGVDKTELDPFPRVLLVAGLGLVTIGKTIKEAKIAADIYLHTIDIIHKSFSVGDYAPLKSDDLFDMEYWSLEQAKLGKSKASVLQGKVAYITGAASGIGLATAKLFAEQGANLYLADLSEDKLNKAADVIRSKHKVDVTARVLNVVDENAVRQSFAEVVANYGGVDFLISNAGNAMQGAIGEIELKVLRQSFELNFFAHQILASEAVHLFLIQKTGGVLLFNASKAAFNPGKDFGPYALPKAAIVALTKQYALDYGQFGIRSNAINADRIRTALFAEEVVTERAAARGLSADDYFKSNLLQQEVFDTDVAQGFLNLALAEKTTGSILTIDGGNIAASPR</sequence>
<dbReference type="GO" id="GO:0016491">
    <property type="term" value="F:oxidoreductase activity"/>
    <property type="evidence" value="ECO:0007669"/>
    <property type="project" value="UniProtKB-KW"/>
</dbReference>
<dbReference type="SUPFAM" id="SSF51735">
    <property type="entry name" value="NAD(P)-binding Rossmann-fold domains"/>
    <property type="match status" value="1"/>
</dbReference>
<dbReference type="InterPro" id="IPR002347">
    <property type="entry name" value="SDR_fam"/>
</dbReference>
<evidence type="ECO:0000256" key="2">
    <source>
        <dbReference type="ARBA" id="ARBA00023002"/>
    </source>
</evidence>
<name>A0A381QWC4_9ZZZZ</name>
<evidence type="ECO:0000313" key="4">
    <source>
        <dbReference type="EMBL" id="SUZ82047.1"/>
    </source>
</evidence>
<evidence type="ECO:0000256" key="1">
    <source>
        <dbReference type="ARBA" id="ARBA00006484"/>
    </source>
</evidence>
<dbReference type="EMBL" id="UINC01001488">
    <property type="protein sequence ID" value="SUZ82047.1"/>
    <property type="molecule type" value="Genomic_DNA"/>
</dbReference>
<feature type="domain" description="Class II aldolase/adducin N-terminal" evidence="3">
    <location>
        <begin position="26"/>
        <end position="225"/>
    </location>
</feature>
<evidence type="ECO:0000259" key="3">
    <source>
        <dbReference type="SMART" id="SM01007"/>
    </source>
</evidence>